<sequence length="76" mass="8665">MRTPLVAKILTRLSGSIQTIQRVTTLLDAAMETYVDGKVAERTGVRREDVLKYHIAIPAESKTISFRLNFYRDDHS</sequence>
<evidence type="ECO:0000313" key="2">
    <source>
        <dbReference type="Proteomes" id="UP000035368"/>
    </source>
</evidence>
<dbReference type="KEGG" id="cei:CEPID_02110"/>
<dbReference type="Proteomes" id="UP000035368">
    <property type="component" value="Chromosome"/>
</dbReference>
<keyword evidence="2" id="KW-1185">Reference proteome</keyword>
<gene>
    <name evidence="1" type="ORF">CEPID_02110</name>
</gene>
<dbReference type="EMBL" id="CP011541">
    <property type="protein sequence ID" value="AKK02303.1"/>
    <property type="molecule type" value="Genomic_DNA"/>
</dbReference>
<proteinExistence type="predicted"/>
<organism evidence="1 2">
    <name type="scientific">Corynebacterium epidermidicanis</name>
    <dbReference type="NCBI Taxonomy" id="1050174"/>
    <lineage>
        <taxon>Bacteria</taxon>
        <taxon>Bacillati</taxon>
        <taxon>Actinomycetota</taxon>
        <taxon>Actinomycetes</taxon>
        <taxon>Mycobacteriales</taxon>
        <taxon>Corynebacteriaceae</taxon>
        <taxon>Corynebacterium</taxon>
    </lineage>
</organism>
<evidence type="ECO:0000313" key="1">
    <source>
        <dbReference type="EMBL" id="AKK02303.1"/>
    </source>
</evidence>
<protein>
    <submittedName>
        <fullName evidence="1">Uncharacterized protein</fullName>
    </submittedName>
</protein>
<name>A0A0G3GRY8_9CORY</name>
<dbReference type="STRING" id="1050174.CEPID_02110"/>
<dbReference type="AlphaFoldDB" id="A0A0G3GRY8"/>
<dbReference type="PATRIC" id="fig|1050174.4.peg.426"/>
<accession>A0A0G3GRY8</accession>
<reference evidence="1 2" key="1">
    <citation type="submission" date="2015-05" db="EMBL/GenBank/DDBJ databases">
        <title>Complete genome sequence of Corynebacterium epidermidicanis DSM 45586, isolated from the skin of a dog suffering from pruritus.</title>
        <authorList>
            <person name="Ruckert C."/>
            <person name="Albersmeier A."/>
            <person name="Winkler A."/>
            <person name="Tauch A."/>
        </authorList>
    </citation>
    <scope>NUCLEOTIDE SEQUENCE [LARGE SCALE GENOMIC DNA]</scope>
    <source>
        <strain evidence="1 2">DSM 45586</strain>
    </source>
</reference>